<dbReference type="InterPro" id="IPR011990">
    <property type="entry name" value="TPR-like_helical_dom_sf"/>
</dbReference>
<organism evidence="1 2">
    <name type="scientific">Deinococcus budaensis</name>
    <dbReference type="NCBI Taxonomy" id="1665626"/>
    <lineage>
        <taxon>Bacteria</taxon>
        <taxon>Thermotogati</taxon>
        <taxon>Deinococcota</taxon>
        <taxon>Deinococci</taxon>
        <taxon>Deinococcales</taxon>
        <taxon>Deinococcaceae</taxon>
        <taxon>Deinococcus</taxon>
    </lineage>
</organism>
<dbReference type="AlphaFoldDB" id="A0A7W8GH84"/>
<dbReference type="Gene3D" id="1.25.40.10">
    <property type="entry name" value="Tetratricopeptide repeat domain"/>
    <property type="match status" value="1"/>
</dbReference>
<dbReference type="InterPro" id="IPR036388">
    <property type="entry name" value="WH-like_DNA-bd_sf"/>
</dbReference>
<gene>
    <name evidence="1" type="ORF">HNQ09_002645</name>
</gene>
<name>A0A7W8GH84_9DEIO</name>
<protein>
    <submittedName>
        <fullName evidence="1">Tetratricopeptide (TPR) repeat protein</fullName>
    </submittedName>
</protein>
<comment type="caution">
    <text evidence="1">The sequence shown here is derived from an EMBL/GenBank/DDBJ whole genome shotgun (WGS) entry which is preliminary data.</text>
</comment>
<dbReference type="EMBL" id="JACHFN010000010">
    <property type="protein sequence ID" value="MBB5235193.1"/>
    <property type="molecule type" value="Genomic_DNA"/>
</dbReference>
<dbReference type="Pfam" id="PF13424">
    <property type="entry name" value="TPR_12"/>
    <property type="match status" value="1"/>
</dbReference>
<reference evidence="1 2" key="1">
    <citation type="submission" date="2020-08" db="EMBL/GenBank/DDBJ databases">
        <title>Genomic Encyclopedia of Type Strains, Phase IV (KMG-IV): sequencing the most valuable type-strain genomes for metagenomic binning, comparative biology and taxonomic classification.</title>
        <authorList>
            <person name="Goeker M."/>
        </authorList>
    </citation>
    <scope>NUCLEOTIDE SEQUENCE [LARGE SCALE GENOMIC DNA]</scope>
    <source>
        <strain evidence="1 2">DSM 101791</strain>
    </source>
</reference>
<evidence type="ECO:0000313" key="2">
    <source>
        <dbReference type="Proteomes" id="UP000525389"/>
    </source>
</evidence>
<evidence type="ECO:0000313" key="1">
    <source>
        <dbReference type="EMBL" id="MBB5235193.1"/>
    </source>
</evidence>
<dbReference type="SUPFAM" id="SSF48452">
    <property type="entry name" value="TPR-like"/>
    <property type="match status" value="1"/>
</dbReference>
<dbReference type="RefSeq" id="WP_184030039.1">
    <property type="nucleotide sequence ID" value="NZ_JACHFN010000010.1"/>
</dbReference>
<dbReference type="Proteomes" id="UP000525389">
    <property type="component" value="Unassembled WGS sequence"/>
</dbReference>
<accession>A0A7W8GH84</accession>
<dbReference type="Gene3D" id="1.10.10.10">
    <property type="entry name" value="Winged helix-like DNA-binding domain superfamily/Winged helix DNA-binding domain"/>
    <property type="match status" value="1"/>
</dbReference>
<proteinExistence type="predicted"/>
<sequence length="532" mass="56910">MRTPELAAHLQSLLAAGAWEAARLHLQAGAQAVRSRSDGTLLGRVAWEVPTRLWTEPGWARALAWAAYRAADLPLLRAVLASQPEGLEAFRAFLACTEGRPAEALPWAQAGMQGPDPAVAARYRAQALLRSGAPGWHEAYAAALQAARGRDRALVQLDYAVALTSVSDDVAARPEFAAAAAELGGDLWGAAFAWSSLGIVCLRLGDLAGAERALARAQVAARKETTGQHLVAVQLGLGGVYRGHGEYPRARHAFQEAARLAVRAEDRVVALTGEARTLALWGRVDEALAVMYDAAGQAGALEPGGPPHRLFVEVAALRALLGDPVGAREALARAGALRQDDHLLAEVVRAELLRREGQEARARAALEALAPRPLWAQEHARLFPALLGLIGVQAPQLPAWEAVVSTDGPVSVTMHGQPLPLRPSRPEAALLALLVSQGGHLGRERLQDALDLPGQSENARRKELSRAVASLRAVLGWPQAVQATGNTVSLSPDLRWTHRPPPPERADLFCEGRFDPWVHDWRLERTALTGSL</sequence>
<keyword evidence="2" id="KW-1185">Reference proteome</keyword>